<dbReference type="GeneTree" id="ENSGT01030000234795"/>
<sequence length="304" mass="33087">MAVGVCKEAPWLLAAPEGEEPEQAPPWAEPVPPVPAPRKSRGGTGSIKARAQSSVKPRTPKSTEQRPELPLRGPMKSAILDALDVSPETFRQQFRSMTYPAAARPRMVAQELRETCRRWLQLDQRTSEEVAEQVDLEQFTHILPTRGRAWVLRHRPMTLAAAVSLMEDFLAVETLVGPTGSATPPGPGRLHSERKAVPARAMAPTAQPTPAPVPTTHGRWWSPPKDSPRAGPHPGQGGLGPFFLWPDRTPAKRLPPDGVCIWPGLLRGGSRPSPPTRQDYGTLGGGGTPDCSLPRLRMWADSDL</sequence>
<evidence type="ECO:0000313" key="5">
    <source>
        <dbReference type="Proteomes" id="UP000694404"/>
    </source>
</evidence>
<dbReference type="InterPro" id="IPR003309">
    <property type="entry name" value="SCAN_dom"/>
</dbReference>
<dbReference type="InterPro" id="IPR038269">
    <property type="entry name" value="SCAN_sf"/>
</dbReference>
<accession>A0A8C0J1Q6</accession>
<evidence type="ECO:0000313" key="4">
    <source>
        <dbReference type="Ensembl" id="ENSCABP00000025295.1"/>
    </source>
</evidence>
<dbReference type="InterPro" id="IPR050916">
    <property type="entry name" value="SCAN-C2H2_zinc_finger"/>
</dbReference>
<feature type="region of interest" description="Disordered" evidence="2">
    <location>
        <begin position="1"/>
        <end position="72"/>
    </location>
</feature>
<dbReference type="SUPFAM" id="SSF47353">
    <property type="entry name" value="Retrovirus capsid dimerization domain-like"/>
    <property type="match status" value="1"/>
</dbReference>
<reference evidence="4" key="2">
    <citation type="submission" date="2025-09" db="UniProtKB">
        <authorList>
            <consortium name="Ensembl"/>
        </authorList>
    </citation>
    <scope>IDENTIFICATION</scope>
</reference>
<organism evidence="4 5">
    <name type="scientific">Chelonoidis abingdonii</name>
    <name type="common">Abingdon island giant tortoise</name>
    <name type="synonym">Testudo abingdonii</name>
    <dbReference type="NCBI Taxonomy" id="106734"/>
    <lineage>
        <taxon>Eukaryota</taxon>
        <taxon>Metazoa</taxon>
        <taxon>Chordata</taxon>
        <taxon>Craniata</taxon>
        <taxon>Vertebrata</taxon>
        <taxon>Euteleostomi</taxon>
        <taxon>Archelosauria</taxon>
        <taxon>Testudinata</taxon>
        <taxon>Testudines</taxon>
        <taxon>Cryptodira</taxon>
        <taxon>Durocryptodira</taxon>
        <taxon>Testudinoidea</taxon>
        <taxon>Testudinidae</taxon>
        <taxon>Chelonoidis</taxon>
    </lineage>
</organism>
<dbReference type="Gene3D" id="1.10.4020.10">
    <property type="entry name" value="DNA breaking-rejoining enzymes"/>
    <property type="match status" value="1"/>
</dbReference>
<feature type="compositionally biased region" description="Pro residues" evidence="2">
    <location>
        <begin position="23"/>
        <end position="36"/>
    </location>
</feature>
<dbReference type="PANTHER" id="PTHR45935:SF15">
    <property type="entry name" value="SCAN BOX DOMAIN-CONTAINING PROTEIN"/>
    <property type="match status" value="1"/>
</dbReference>
<keyword evidence="1" id="KW-0539">Nucleus</keyword>
<evidence type="ECO:0000259" key="3">
    <source>
        <dbReference type="PROSITE" id="PS50804"/>
    </source>
</evidence>
<dbReference type="Ensembl" id="ENSCABT00000027723.1">
    <property type="protein sequence ID" value="ENSCABP00000025295.1"/>
    <property type="gene ID" value="ENSCABG00000018613.1"/>
</dbReference>
<dbReference type="PROSITE" id="PS50804">
    <property type="entry name" value="SCAN_BOX"/>
    <property type="match status" value="1"/>
</dbReference>
<dbReference type="Proteomes" id="UP000694404">
    <property type="component" value="Unplaced"/>
</dbReference>
<evidence type="ECO:0000256" key="2">
    <source>
        <dbReference type="SAM" id="MobiDB-lite"/>
    </source>
</evidence>
<name>A0A8C0J1Q6_CHEAB</name>
<dbReference type="SMART" id="SM00431">
    <property type="entry name" value="SCAN"/>
    <property type="match status" value="1"/>
</dbReference>
<dbReference type="Pfam" id="PF02023">
    <property type="entry name" value="SCAN"/>
    <property type="match status" value="1"/>
</dbReference>
<feature type="region of interest" description="Disordered" evidence="2">
    <location>
        <begin position="265"/>
        <end position="289"/>
    </location>
</feature>
<feature type="compositionally biased region" description="Polar residues" evidence="2">
    <location>
        <begin position="51"/>
        <end position="60"/>
    </location>
</feature>
<evidence type="ECO:0000256" key="1">
    <source>
        <dbReference type="ARBA" id="ARBA00023242"/>
    </source>
</evidence>
<feature type="region of interest" description="Disordered" evidence="2">
    <location>
        <begin position="200"/>
        <end position="238"/>
    </location>
</feature>
<feature type="domain" description="SCAN box" evidence="3">
    <location>
        <begin position="91"/>
        <end position="169"/>
    </location>
</feature>
<keyword evidence="5" id="KW-1185">Reference proteome</keyword>
<dbReference type="PANTHER" id="PTHR45935">
    <property type="entry name" value="PROTEIN ZBED8-RELATED"/>
    <property type="match status" value="1"/>
</dbReference>
<dbReference type="AlphaFoldDB" id="A0A8C0J1Q6"/>
<protein>
    <recommendedName>
        <fullName evidence="3">SCAN box domain-containing protein</fullName>
    </recommendedName>
</protein>
<proteinExistence type="predicted"/>
<reference evidence="4" key="1">
    <citation type="submission" date="2025-08" db="UniProtKB">
        <authorList>
            <consortium name="Ensembl"/>
        </authorList>
    </citation>
    <scope>IDENTIFICATION</scope>
</reference>